<keyword evidence="1" id="KW-0732">Signal</keyword>
<dbReference type="SUPFAM" id="SSF69318">
    <property type="entry name" value="Integrin alpha N-terminal domain"/>
    <property type="match status" value="1"/>
</dbReference>
<feature type="region of interest" description="Disordered" evidence="2">
    <location>
        <begin position="1"/>
        <end position="43"/>
    </location>
</feature>
<organism evidence="3 4">
    <name type="scientific">Halosimplex rubrum</name>
    <dbReference type="NCBI Taxonomy" id="869889"/>
    <lineage>
        <taxon>Archaea</taxon>
        <taxon>Methanobacteriati</taxon>
        <taxon>Methanobacteriota</taxon>
        <taxon>Stenosarchaea group</taxon>
        <taxon>Halobacteria</taxon>
        <taxon>Halobacteriales</taxon>
        <taxon>Haloarculaceae</taxon>
        <taxon>Halosimplex</taxon>
    </lineage>
</organism>
<dbReference type="KEGG" id="hrr:HZS55_06510"/>
<name>A0A7D5SPR7_9EURY</name>
<dbReference type="PANTHER" id="PTHR41775:SF1">
    <property type="entry name" value="PEPTIDASE M6-LIKE DOMAIN-CONTAINING PROTEIN"/>
    <property type="match status" value="1"/>
</dbReference>
<proteinExistence type="predicted"/>
<reference evidence="3 4" key="1">
    <citation type="submission" date="2020-07" db="EMBL/GenBank/DDBJ databases">
        <title>Halosimplex pelagicum sp. nov. and Halosimplex rubrum sp. nov., isolated from salted brown alga Laminaria, and emended description of the genus Halosimplex.</title>
        <authorList>
            <person name="Cui H."/>
        </authorList>
    </citation>
    <scope>NUCLEOTIDE SEQUENCE [LARGE SCALE GENOMIC DNA]</scope>
    <source>
        <strain evidence="3 4">R27</strain>
    </source>
</reference>
<evidence type="ECO:0000256" key="1">
    <source>
        <dbReference type="ARBA" id="ARBA00022729"/>
    </source>
</evidence>
<evidence type="ECO:0000313" key="3">
    <source>
        <dbReference type="EMBL" id="QLH76967.1"/>
    </source>
</evidence>
<dbReference type="Proteomes" id="UP000509667">
    <property type="component" value="Chromosome"/>
</dbReference>
<sequence>MPDDPADPDGDETSARIDDASVPYRPPCIEGEGDTDPVLGPTGNVAERRKIFETLPQPLPNDAEDRSLTADWDSVALFFNLPEGNEPGGYSTTTTADAKAWLDEGDDPSSPTISEFMTDYWGTLSYGELAFGVDTPRDDRGDPLIPTISGVSSGNWKQLIEECLDANAEAIWEAAGGLYVDGNEGGKRWIPSVVLVQNYPDRASAYWNGFDHAVGGTTYRVGDQTHVTFDLGDHRTERIGYVAAETTGSGPAGTVDGVTDDWSTVTFDGAYAERPVVVGSLQTFEGSDTAGIRMRSRSHADAEVAVEEERSMNAETDHVPETVGYLTVEDGEITDSDGARIGEAGTVRTDQSGGDEWHPVSLDAGYADPVVLTQVTSYEGSQPAHTRLRNVGSWSFEFQIEEWDYENQQHVTESVGYVVLESGDHELPDGTDLSVGTVRTDLEWASVSLSGLSDGSDPAVLSHAQTRAGNQAVVTRQRGVSADGFDVRLQEEEANARRWWGSPLAHEYAHNFLEFGDLYSPTGATLYWDLLGDGSLPAKMSEVSSVHKERIGWLEFTEVVEGSSTAGYANEFSLEPYTTSGDAVKVVPDPENNPHEYFVVEFRGPTGEEVWRPDRALSESGLLITHVNERILSLTGGDASPSDMNWFVSEAPYFDPEFADYSDEGGPLRGSDLEGALFTGDSGRHLFAPHTEPSSDFYGGRSSTLSISDITVEDDSASFWLDLDPIDHERLWECTAADRGVAGRFTSDDPEARDEVFFRDDNAGALLVHDETKWFVRARQEGRIDGWNLGSRDRELVGDFDGDGREEIYVRSDGWAGIFRWAGERFEAPTVVGNEVGDWTLTARDDEVAADLDGDGRDEILALRDDGAAVLSWDEDFDVAATHGGTVGDYSFSPRDTAVAGRFTGSDGEEVVVVGDDGLALVGWDETAGALDTAAVHSEAVGDWTLGADDDLAVADLDGDGRDELYVRKTVSSPAVNEAAVLSWDGDGFESVWHRTTDLKGLENAQDRLTLGSEDRSYGGQFLPHHSRPNRGGIAHVADERVSLLSWDDDSAELRVESFERGGWFDWTDETDLVVGDFHRTGPETAEDGRLVTDEGTDLFLHNEWGTGTMGVDIRQHQVGGANVRSFDVFWRQPDYLMSLYEPSLVADVRNDQPVDVDETVEFVATPRGVDDIDDWSVEWAYRDGDGNHQRMGASDPGAVFEFDGFPVSDTGPGSDGHEIVGIRSRATRGDETLTDRFTVEFRPNERTRQFDANQALSGALSSDGTVVPATETDTLPVGDDAENVSTQAMLTFDLALPEDLSPSAITDATLTLVLRPPEGDPYGDLFDLSAVHVDYGDAIEPSDYRTKSLRLLPGRSVVPFEDGWGGRQVDVTRAVRHAWETRADRDDRVQFVLYHRQGTDSDSTADYSRLAADDPDVSSHNSLLQVRYDTEN</sequence>
<gene>
    <name evidence="3" type="ORF">HZS55_06510</name>
</gene>
<dbReference type="GeneID" id="56077499"/>
<dbReference type="OrthoDB" id="60683at2157"/>
<feature type="compositionally biased region" description="Acidic residues" evidence="2">
    <location>
        <begin position="1"/>
        <end position="12"/>
    </location>
</feature>
<evidence type="ECO:0000313" key="4">
    <source>
        <dbReference type="Proteomes" id="UP000509667"/>
    </source>
</evidence>
<dbReference type="EMBL" id="CP058910">
    <property type="protein sequence ID" value="QLH76967.1"/>
    <property type="molecule type" value="Genomic_DNA"/>
</dbReference>
<evidence type="ECO:0000256" key="2">
    <source>
        <dbReference type="SAM" id="MobiDB-lite"/>
    </source>
</evidence>
<keyword evidence="4" id="KW-1185">Reference proteome</keyword>
<accession>A0A7D5SPR7</accession>
<dbReference type="PANTHER" id="PTHR41775">
    <property type="entry name" value="SECRETED PROTEIN-RELATED"/>
    <property type="match status" value="1"/>
</dbReference>
<protein>
    <submittedName>
        <fullName evidence="3">VCBS repeat-containing protein</fullName>
    </submittedName>
</protein>
<dbReference type="InterPro" id="IPR028994">
    <property type="entry name" value="Integrin_alpha_N"/>
</dbReference>
<dbReference type="Pfam" id="PF13517">
    <property type="entry name" value="FG-GAP_3"/>
    <property type="match status" value="1"/>
</dbReference>
<dbReference type="InterPro" id="IPR013517">
    <property type="entry name" value="FG-GAP"/>
</dbReference>
<dbReference type="RefSeq" id="WP_179910901.1">
    <property type="nucleotide sequence ID" value="NZ_CP058910.1"/>
</dbReference>